<evidence type="ECO:0000256" key="5">
    <source>
        <dbReference type="ARBA" id="ARBA00023004"/>
    </source>
</evidence>
<reference evidence="9" key="1">
    <citation type="submission" date="2013-07" db="EMBL/GenBank/DDBJ databases">
        <title>Functional and evolutionary insights for the origin and mechanisms of complete desiccation tolerance from genome of the sleeping chironomid Polypedilum vanderplanki.</title>
        <authorList>
            <person name="Gusev O."/>
            <person name="Suetsugu Y."/>
            <person name="Cornette R."/>
            <person name="Kawashima T."/>
            <person name="Logacheva M."/>
            <person name="Kondrashev A."/>
            <person name="Penin A."/>
            <person name="Hatanaka R."/>
            <person name="Kikuta S."/>
            <person name="Shimura S."/>
            <person name="Katayose Y."/>
            <person name="Matsumoto T."/>
            <person name="Shagimardanova E."/>
            <person name="Alexeev D."/>
            <person name="Govorun V."/>
            <person name="Wisecaver J."/>
            <person name="Mikheyev A."/>
            <person name="Koyanagi R."/>
            <person name="Nishiyama T."/>
            <person name="Shigenobu S."/>
            <person name="Shibata T.F."/>
            <person name="Hasebe M."/>
            <person name="Okuda T."/>
            <person name="Satoh N."/>
            <person name="Kikawada T."/>
        </authorList>
    </citation>
    <scope>NUCLEOTIDE SEQUENCE</scope>
</reference>
<dbReference type="InterPro" id="IPR009050">
    <property type="entry name" value="Globin-like_sf"/>
</dbReference>
<evidence type="ECO:0000256" key="6">
    <source>
        <dbReference type="RuleBase" id="RU000356"/>
    </source>
</evidence>
<dbReference type="GO" id="GO:0005576">
    <property type="term" value="C:extracellular region"/>
    <property type="evidence" value="ECO:0007669"/>
    <property type="project" value="InterPro"/>
</dbReference>
<keyword evidence="2 6" id="KW-0349">Heme</keyword>
<dbReference type="PRINTS" id="PR00611">
    <property type="entry name" value="ERYTHCRUORIN"/>
</dbReference>
<evidence type="ECO:0000256" key="3">
    <source>
        <dbReference type="ARBA" id="ARBA00022621"/>
    </source>
</evidence>
<dbReference type="PANTHER" id="PTHR47217:SF1">
    <property type="entry name" value="GLOBIN-LIKE PROTEIN"/>
    <property type="match status" value="1"/>
</dbReference>
<keyword evidence="4" id="KW-0479">Metal-binding</keyword>
<dbReference type="InterPro" id="IPR002336">
    <property type="entry name" value="Erythrocruorin"/>
</dbReference>
<organism evidence="9">
    <name type="scientific">Polypedilum vanderplanki</name>
    <name type="common">Sleeping chironomid midge</name>
    <dbReference type="NCBI Taxonomy" id="319348"/>
    <lineage>
        <taxon>Eukaryota</taxon>
        <taxon>Metazoa</taxon>
        <taxon>Ecdysozoa</taxon>
        <taxon>Arthropoda</taxon>
        <taxon>Hexapoda</taxon>
        <taxon>Insecta</taxon>
        <taxon>Pterygota</taxon>
        <taxon>Neoptera</taxon>
        <taxon>Endopterygota</taxon>
        <taxon>Diptera</taxon>
        <taxon>Nematocera</taxon>
        <taxon>Chironomoidea</taxon>
        <taxon>Chironomidae</taxon>
        <taxon>Chironominae</taxon>
        <taxon>Polypedilum</taxon>
        <taxon>Polypedilum</taxon>
    </lineage>
</organism>
<dbReference type="GO" id="GO:0005833">
    <property type="term" value="C:hemoglobin complex"/>
    <property type="evidence" value="ECO:0007669"/>
    <property type="project" value="InterPro"/>
</dbReference>
<evidence type="ECO:0000256" key="7">
    <source>
        <dbReference type="SAM" id="SignalP"/>
    </source>
</evidence>
<dbReference type="Pfam" id="PF00042">
    <property type="entry name" value="Globin"/>
    <property type="match status" value="1"/>
</dbReference>
<dbReference type="InterPro" id="IPR012292">
    <property type="entry name" value="Globin/Proto"/>
</dbReference>
<evidence type="ECO:0000313" key="10">
    <source>
        <dbReference type="EMBL" id="KAG5677993.1"/>
    </source>
</evidence>
<evidence type="ECO:0000259" key="8">
    <source>
        <dbReference type="PROSITE" id="PS01033"/>
    </source>
</evidence>
<protein>
    <submittedName>
        <fullName evidence="9">Globin</fullName>
    </submittedName>
</protein>
<evidence type="ECO:0000256" key="4">
    <source>
        <dbReference type="ARBA" id="ARBA00022723"/>
    </source>
</evidence>
<keyword evidence="3 6" id="KW-0561">Oxygen transport</keyword>
<dbReference type="EMBL" id="AB842119">
    <property type="protein sequence ID" value="BAN67576.1"/>
    <property type="molecule type" value="mRNA"/>
</dbReference>
<name>S6BEI9_POLVA</name>
<dbReference type="Proteomes" id="UP001107558">
    <property type="component" value="Chromosome 2"/>
</dbReference>
<keyword evidence="5" id="KW-0408">Iron</keyword>
<dbReference type="EMBL" id="JADBJN010000002">
    <property type="protein sequence ID" value="KAG5677993.1"/>
    <property type="molecule type" value="Genomic_DNA"/>
</dbReference>
<keyword evidence="11" id="KW-1185">Reference proteome</keyword>
<dbReference type="PROSITE" id="PS01033">
    <property type="entry name" value="GLOBIN"/>
    <property type="match status" value="1"/>
</dbReference>
<sequence length="170" mass="19579">MKFLILVLCAAVVAADPHWKMLDHDEVEVVKKTWNEVKNKETEILAAIFKEHPDIQNKFPMFAGKSLDQLKSSQPFSLHATRIVSFITQYISLLGHDETQPAVKTILNEMGQNHRNRGVTKQQLEEFGSSLMKFMKEHSSWNDKAEHAWHDAMDKMYFVIFSSLDGHPVQ</sequence>
<keyword evidence="7" id="KW-0732">Signal</keyword>
<comment type="similarity">
    <text evidence="6">Belongs to the globin family.</text>
</comment>
<evidence type="ECO:0000256" key="2">
    <source>
        <dbReference type="ARBA" id="ARBA00022617"/>
    </source>
</evidence>
<evidence type="ECO:0000313" key="9">
    <source>
        <dbReference type="EMBL" id="BAN67576.1"/>
    </source>
</evidence>
<evidence type="ECO:0000313" key="11">
    <source>
        <dbReference type="Proteomes" id="UP001107558"/>
    </source>
</evidence>
<dbReference type="AlphaFoldDB" id="S6BEI9"/>
<feature type="signal peptide" evidence="7">
    <location>
        <begin position="1"/>
        <end position="15"/>
    </location>
</feature>
<dbReference type="InterPro" id="IPR000971">
    <property type="entry name" value="Globin"/>
</dbReference>
<dbReference type="CDD" id="cd01040">
    <property type="entry name" value="Mb-like"/>
    <property type="match status" value="1"/>
</dbReference>
<dbReference type="Gene3D" id="1.10.490.10">
    <property type="entry name" value="Globins"/>
    <property type="match status" value="1"/>
</dbReference>
<dbReference type="GO" id="GO:0020037">
    <property type="term" value="F:heme binding"/>
    <property type="evidence" value="ECO:0007669"/>
    <property type="project" value="InterPro"/>
</dbReference>
<dbReference type="PANTHER" id="PTHR47217">
    <property type="entry name" value="GLOBIN-LIKE PROTEIN"/>
    <property type="match status" value="1"/>
</dbReference>
<dbReference type="GO" id="GO:0046872">
    <property type="term" value="F:metal ion binding"/>
    <property type="evidence" value="ECO:0007669"/>
    <property type="project" value="UniProtKB-KW"/>
</dbReference>
<feature type="domain" description="Globin" evidence="8">
    <location>
        <begin position="21"/>
        <end position="165"/>
    </location>
</feature>
<dbReference type="GO" id="GO:0005344">
    <property type="term" value="F:oxygen carrier activity"/>
    <property type="evidence" value="ECO:0007669"/>
    <property type="project" value="UniProtKB-KW"/>
</dbReference>
<evidence type="ECO:0000256" key="1">
    <source>
        <dbReference type="ARBA" id="ARBA00022448"/>
    </source>
</evidence>
<dbReference type="InterPro" id="IPR044399">
    <property type="entry name" value="Mb-like_M"/>
</dbReference>
<feature type="chain" id="PRO_5040058546" evidence="7">
    <location>
        <begin position="16"/>
        <end position="170"/>
    </location>
</feature>
<reference evidence="10" key="2">
    <citation type="submission" date="2021-03" db="EMBL/GenBank/DDBJ databases">
        <title>Chromosome level genome of the anhydrobiotic midge Polypedilum vanderplanki.</title>
        <authorList>
            <person name="Yoshida Y."/>
            <person name="Kikawada T."/>
            <person name="Gusev O."/>
        </authorList>
    </citation>
    <scope>NUCLEOTIDE SEQUENCE</scope>
    <source>
        <strain evidence="10">NIAS01</strain>
        <tissue evidence="10">Whole body or cell culture</tissue>
    </source>
</reference>
<proteinExistence type="evidence at transcript level"/>
<keyword evidence="1 6" id="KW-0813">Transport</keyword>
<dbReference type="GO" id="GO:0019825">
    <property type="term" value="F:oxygen binding"/>
    <property type="evidence" value="ECO:0007669"/>
    <property type="project" value="InterPro"/>
</dbReference>
<accession>S6BEI9</accession>
<dbReference type="SUPFAM" id="SSF46458">
    <property type="entry name" value="Globin-like"/>
    <property type="match status" value="1"/>
</dbReference>
<gene>
    <name evidence="9" type="primary">PvHb9</name>
    <name evidence="10" type="ORF">PVAND_007705</name>
</gene>
<dbReference type="OrthoDB" id="6334282at2759"/>